<evidence type="ECO:0000313" key="3">
    <source>
        <dbReference type="Proteomes" id="UP000597444"/>
    </source>
</evidence>
<dbReference type="InterPro" id="IPR016040">
    <property type="entry name" value="NAD(P)-bd_dom"/>
</dbReference>
<evidence type="ECO:0000313" key="2">
    <source>
        <dbReference type="EMBL" id="GHP01217.1"/>
    </source>
</evidence>
<organism evidence="2 3">
    <name type="scientific">Reticulibacter mediterranei</name>
    <dbReference type="NCBI Taxonomy" id="2778369"/>
    <lineage>
        <taxon>Bacteria</taxon>
        <taxon>Bacillati</taxon>
        <taxon>Chloroflexota</taxon>
        <taxon>Ktedonobacteria</taxon>
        <taxon>Ktedonobacterales</taxon>
        <taxon>Reticulibacteraceae</taxon>
        <taxon>Reticulibacter</taxon>
    </lineage>
</organism>
<protein>
    <recommendedName>
        <fullName evidence="1">NAD(P)-binding domain-containing protein</fullName>
    </recommendedName>
</protein>
<proteinExistence type="predicted"/>
<gene>
    <name evidence="2" type="ORF">KSF_112640</name>
</gene>
<dbReference type="PANTHER" id="PTHR43355">
    <property type="entry name" value="FLAVIN REDUCTASE (NADPH)"/>
    <property type="match status" value="1"/>
</dbReference>
<comment type="caution">
    <text evidence="2">The sequence shown here is derived from an EMBL/GenBank/DDBJ whole genome shotgun (WGS) entry which is preliminary data.</text>
</comment>
<dbReference type="InterPro" id="IPR036291">
    <property type="entry name" value="NAD(P)-bd_dom_sf"/>
</dbReference>
<dbReference type="Pfam" id="PF13460">
    <property type="entry name" value="NAD_binding_10"/>
    <property type="match status" value="1"/>
</dbReference>
<dbReference type="Proteomes" id="UP000597444">
    <property type="component" value="Unassembled WGS sequence"/>
</dbReference>
<dbReference type="Gene3D" id="3.40.50.720">
    <property type="entry name" value="NAD(P)-binding Rossmann-like Domain"/>
    <property type="match status" value="1"/>
</dbReference>
<dbReference type="RefSeq" id="WP_220211770.1">
    <property type="nucleotide sequence ID" value="NZ_BNJK01000004.1"/>
</dbReference>
<keyword evidence="3" id="KW-1185">Reference proteome</keyword>
<dbReference type="AlphaFoldDB" id="A0A8J3IUP1"/>
<dbReference type="EMBL" id="BNJK01000004">
    <property type="protein sequence ID" value="GHP01217.1"/>
    <property type="molecule type" value="Genomic_DNA"/>
</dbReference>
<sequence length="212" mass="23435">MKIALFGASGMIGQRVAQEALSRGHEVTAIVRDPARIQFHHPQLMLTEGNALNRESVTQVVAGHDVVVSAIKPSEKQPWSAVTEAAQSLLEGVKRAAVERLLVVGGAGTMEVAPGVRALDVFPIPEEWKPEVIAKLEEWEVYRKNSDVDWTYFSPPVEISPGERTGTYRLGINQLIMNAQGESRISAEDYAVALLDEIEQPRFVRQRFSVAY</sequence>
<dbReference type="PANTHER" id="PTHR43355:SF2">
    <property type="entry name" value="FLAVIN REDUCTASE (NADPH)"/>
    <property type="match status" value="1"/>
</dbReference>
<feature type="domain" description="NAD(P)-binding" evidence="1">
    <location>
        <begin position="7"/>
        <end position="198"/>
    </location>
</feature>
<name>A0A8J3IUP1_9CHLR</name>
<accession>A0A8J3IUP1</accession>
<dbReference type="SUPFAM" id="SSF51735">
    <property type="entry name" value="NAD(P)-binding Rossmann-fold domains"/>
    <property type="match status" value="1"/>
</dbReference>
<dbReference type="InterPro" id="IPR051606">
    <property type="entry name" value="Polyketide_Oxido-like"/>
</dbReference>
<reference evidence="2" key="1">
    <citation type="submission" date="2020-10" db="EMBL/GenBank/DDBJ databases">
        <title>Taxonomic study of unclassified bacteria belonging to the class Ktedonobacteria.</title>
        <authorList>
            <person name="Yabe S."/>
            <person name="Wang C.M."/>
            <person name="Zheng Y."/>
            <person name="Sakai Y."/>
            <person name="Cavaletti L."/>
            <person name="Monciardini P."/>
            <person name="Donadio S."/>
        </authorList>
    </citation>
    <scope>NUCLEOTIDE SEQUENCE</scope>
    <source>
        <strain evidence="2">ID150040</strain>
    </source>
</reference>
<dbReference type="GO" id="GO:0016646">
    <property type="term" value="F:oxidoreductase activity, acting on the CH-NH group of donors, NAD or NADP as acceptor"/>
    <property type="evidence" value="ECO:0007669"/>
    <property type="project" value="TreeGrafter"/>
</dbReference>
<evidence type="ECO:0000259" key="1">
    <source>
        <dbReference type="Pfam" id="PF13460"/>
    </source>
</evidence>
<dbReference type="CDD" id="cd05244">
    <property type="entry name" value="BVR-B_like_SDR_a"/>
    <property type="match status" value="1"/>
</dbReference>